<protein>
    <submittedName>
        <fullName evidence="1">WXG100 family type VII secretion target</fullName>
    </submittedName>
</protein>
<sequence>MTVVPESVQNVGRYAFAAVEALTSALRSASAEVGSVAGGSWTGAAADEFATGWTEVYDGAMVIVSALEELATKLGVTAESYRQRDESNAGALAAIHSLDLP</sequence>
<dbReference type="Gene3D" id="1.10.287.1060">
    <property type="entry name" value="ESAT-6-like"/>
    <property type="match status" value="1"/>
</dbReference>
<dbReference type="SUPFAM" id="SSF140453">
    <property type="entry name" value="EsxAB dimer-like"/>
    <property type="match status" value="1"/>
</dbReference>
<dbReference type="Pfam" id="PF06013">
    <property type="entry name" value="WXG100"/>
    <property type="match status" value="1"/>
</dbReference>
<organism evidence="1 2">
    <name type="scientific">Nocardia bovistercoris</name>
    <dbReference type="NCBI Taxonomy" id="2785916"/>
    <lineage>
        <taxon>Bacteria</taxon>
        <taxon>Bacillati</taxon>
        <taxon>Actinomycetota</taxon>
        <taxon>Actinomycetes</taxon>
        <taxon>Mycobacteriales</taxon>
        <taxon>Nocardiaceae</taxon>
        <taxon>Nocardia</taxon>
    </lineage>
</organism>
<dbReference type="InterPro" id="IPR036689">
    <property type="entry name" value="ESAT-6-like_sf"/>
</dbReference>
<dbReference type="EMBL" id="JADMLG010000024">
    <property type="protein sequence ID" value="MBH0781426.1"/>
    <property type="molecule type" value="Genomic_DNA"/>
</dbReference>
<dbReference type="Proteomes" id="UP000655751">
    <property type="component" value="Unassembled WGS sequence"/>
</dbReference>
<gene>
    <name evidence="1" type="ORF">IT779_34665</name>
</gene>
<evidence type="ECO:0000313" key="1">
    <source>
        <dbReference type="EMBL" id="MBH0781426.1"/>
    </source>
</evidence>
<dbReference type="InterPro" id="IPR010310">
    <property type="entry name" value="T7SS_ESAT-6-like"/>
</dbReference>
<proteinExistence type="predicted"/>
<name>A0A931IJE7_9NOCA</name>
<evidence type="ECO:0000313" key="2">
    <source>
        <dbReference type="Proteomes" id="UP000655751"/>
    </source>
</evidence>
<comment type="caution">
    <text evidence="1">The sequence shown here is derived from an EMBL/GenBank/DDBJ whole genome shotgun (WGS) entry which is preliminary data.</text>
</comment>
<dbReference type="AlphaFoldDB" id="A0A931IJE7"/>
<accession>A0A931IJE7</accession>
<reference evidence="1" key="1">
    <citation type="submission" date="2020-11" db="EMBL/GenBank/DDBJ databases">
        <title>Nocardia NEAU-351.nov., a novel actinomycete isolated from the cow dung.</title>
        <authorList>
            <person name="Zhang X."/>
        </authorList>
    </citation>
    <scope>NUCLEOTIDE SEQUENCE</scope>
    <source>
        <strain evidence="1">NEAU-351</strain>
    </source>
</reference>
<keyword evidence="2" id="KW-1185">Reference proteome</keyword>